<dbReference type="EMBL" id="AWVF01000442">
    <property type="protein sequence ID" value="ERJ87499.1"/>
    <property type="molecule type" value="Genomic_DNA"/>
</dbReference>
<protein>
    <submittedName>
        <fullName evidence="3">Ppx/GppA phosphatase family protein</fullName>
    </submittedName>
</protein>
<dbReference type="Proteomes" id="UP000016662">
    <property type="component" value="Unassembled WGS sequence"/>
</dbReference>
<dbReference type="PANTHER" id="PTHR30005">
    <property type="entry name" value="EXOPOLYPHOSPHATASE"/>
    <property type="match status" value="1"/>
</dbReference>
<dbReference type="InterPro" id="IPR043129">
    <property type="entry name" value="ATPase_NBD"/>
</dbReference>
<evidence type="ECO:0000313" key="3">
    <source>
        <dbReference type="EMBL" id="ERJ87499.1"/>
    </source>
</evidence>
<gene>
    <name evidence="3" type="ORF">RUMCAL_03314</name>
</gene>
<dbReference type="InterPro" id="IPR003695">
    <property type="entry name" value="Ppx_GppA_N"/>
</dbReference>
<dbReference type="InterPro" id="IPR050273">
    <property type="entry name" value="GppA/Ppx_hydrolase"/>
</dbReference>
<evidence type="ECO:0000313" key="4">
    <source>
        <dbReference type="Proteomes" id="UP000016662"/>
    </source>
</evidence>
<organism evidence="3 4">
    <name type="scientific">Ruminococcus callidus ATCC 27760</name>
    <dbReference type="NCBI Taxonomy" id="411473"/>
    <lineage>
        <taxon>Bacteria</taxon>
        <taxon>Bacillati</taxon>
        <taxon>Bacillota</taxon>
        <taxon>Clostridia</taxon>
        <taxon>Eubacteriales</taxon>
        <taxon>Oscillospiraceae</taxon>
        <taxon>Ruminococcus</taxon>
    </lineage>
</organism>
<accession>U2LDE9</accession>
<dbReference type="OrthoDB" id="9807195at2"/>
<dbReference type="RefSeq" id="WP_021681624.1">
    <property type="nucleotide sequence ID" value="NZ_KI260359.1"/>
</dbReference>
<comment type="caution">
    <text evidence="3">The sequence shown here is derived from an EMBL/GenBank/DDBJ whole genome shotgun (WGS) entry which is preliminary data.</text>
</comment>
<dbReference type="SUPFAM" id="SSF53067">
    <property type="entry name" value="Actin-like ATPase domain"/>
    <property type="match status" value="2"/>
</dbReference>
<dbReference type="CDD" id="cd24052">
    <property type="entry name" value="ASKHA_NBD_HpPPX-GppA-like"/>
    <property type="match status" value="1"/>
</dbReference>
<dbReference type="HOGENOM" id="CLU_025908_1_0_9"/>
<name>U2LDE9_9FIRM</name>
<dbReference type="eggNOG" id="COG0248">
    <property type="taxonomic scope" value="Bacteria"/>
</dbReference>
<comment type="similarity">
    <text evidence="1">Belongs to the GppA/Ppx family.</text>
</comment>
<proteinExistence type="inferred from homology"/>
<dbReference type="PANTHER" id="PTHR30005:SF0">
    <property type="entry name" value="RETROGRADE REGULATION PROTEIN 2"/>
    <property type="match status" value="1"/>
</dbReference>
<dbReference type="Gene3D" id="3.30.420.150">
    <property type="entry name" value="Exopolyphosphatase. Domain 2"/>
    <property type="match status" value="1"/>
</dbReference>
<reference evidence="3 4" key="1">
    <citation type="submission" date="2013-07" db="EMBL/GenBank/DDBJ databases">
        <authorList>
            <person name="Weinstock G."/>
            <person name="Sodergren E."/>
            <person name="Wylie T."/>
            <person name="Fulton L."/>
            <person name="Fulton R."/>
            <person name="Fronick C."/>
            <person name="O'Laughlin M."/>
            <person name="Godfrey J."/>
            <person name="Miner T."/>
            <person name="Herter B."/>
            <person name="Appelbaum E."/>
            <person name="Cordes M."/>
            <person name="Lek S."/>
            <person name="Wollam A."/>
            <person name="Pepin K.H."/>
            <person name="Palsikar V.B."/>
            <person name="Mitreva M."/>
            <person name="Wilson R.K."/>
        </authorList>
    </citation>
    <scope>NUCLEOTIDE SEQUENCE [LARGE SCALE GENOMIC DNA]</scope>
    <source>
        <strain evidence="3 4">ATCC 27760</strain>
    </source>
</reference>
<feature type="domain" description="Ppx/GppA phosphatase N-terminal" evidence="2">
    <location>
        <begin position="18"/>
        <end position="299"/>
    </location>
</feature>
<dbReference type="Pfam" id="PF02541">
    <property type="entry name" value="Ppx-GppA"/>
    <property type="match status" value="1"/>
</dbReference>
<sequence>MKKYAVIDIGSNTVRMVVYAVEENDTFHALFSKKYTLGLAGYVQDGVMSQEGIHRLCGVLIECRMLLSQFEMERSFVFATASLRNIQNTREAADQIFLMTGFSVDVISGQAEAYLDYYGVMVEAPLENGLLFDIGGGSTELVTMAHDGPGVIESLPIGSLTLAKEYVGKVFPKQSECEKIQVRIRKELKKRKLHRLPAHTSLCGVGGTARSLLLLAQEQQELPDTQRLLTAGQLKKLEKLLWKKDNTARELLLKNCPDRLHTIYTGMLILDELVELSQCETIYISQYGVREGYLRRELARKRKA</sequence>
<dbReference type="PATRIC" id="fig|411473.3.peg.2781"/>
<evidence type="ECO:0000259" key="2">
    <source>
        <dbReference type="Pfam" id="PF02541"/>
    </source>
</evidence>
<dbReference type="STRING" id="411473.RUMCAL_03314"/>
<keyword evidence="4" id="KW-1185">Reference proteome</keyword>
<dbReference type="Gene3D" id="3.30.420.40">
    <property type="match status" value="1"/>
</dbReference>
<evidence type="ECO:0000256" key="1">
    <source>
        <dbReference type="ARBA" id="ARBA00007125"/>
    </source>
</evidence>
<dbReference type="AlphaFoldDB" id="U2LDE9"/>